<comment type="caution">
    <text evidence="4">The sequence shown here is derived from an EMBL/GenBank/DDBJ whole genome shotgun (WGS) entry which is preliminary data.</text>
</comment>
<feature type="compositionally biased region" description="Polar residues" evidence="2">
    <location>
        <begin position="378"/>
        <end position="388"/>
    </location>
</feature>
<dbReference type="InterPro" id="IPR036013">
    <property type="entry name" value="Band_7/SPFH_dom_sf"/>
</dbReference>
<dbReference type="SUPFAM" id="SSF117892">
    <property type="entry name" value="Band 7/SPFH domain"/>
    <property type="match status" value="1"/>
</dbReference>
<feature type="compositionally biased region" description="Basic and acidic residues" evidence="2">
    <location>
        <begin position="360"/>
        <end position="375"/>
    </location>
</feature>
<comment type="subcellular location">
    <subcellularLocation>
        <location evidence="1">Membrane</location>
        <topology evidence="1">Single-pass membrane protein</topology>
    </subcellularLocation>
</comment>
<evidence type="ECO:0000313" key="5">
    <source>
        <dbReference type="Proteomes" id="UP001500454"/>
    </source>
</evidence>
<organism evidence="4 5">
    <name type="scientific">Hymenobacter koreensis</name>
    <dbReference type="NCBI Taxonomy" id="1084523"/>
    <lineage>
        <taxon>Bacteria</taxon>
        <taxon>Pseudomonadati</taxon>
        <taxon>Bacteroidota</taxon>
        <taxon>Cytophagia</taxon>
        <taxon>Cytophagales</taxon>
        <taxon>Hymenobacteraceae</taxon>
        <taxon>Hymenobacter</taxon>
    </lineage>
</organism>
<evidence type="ECO:0000313" key="4">
    <source>
        <dbReference type="EMBL" id="GAA4376345.1"/>
    </source>
</evidence>
<proteinExistence type="predicted"/>
<dbReference type="EMBL" id="BAABHA010000002">
    <property type="protein sequence ID" value="GAA4376345.1"/>
    <property type="molecule type" value="Genomic_DNA"/>
</dbReference>
<protein>
    <submittedName>
        <fullName evidence="4">SPFH domain-containing protein</fullName>
    </submittedName>
</protein>
<accession>A0ABP8IVZ8</accession>
<dbReference type="InterPro" id="IPR001107">
    <property type="entry name" value="Band_7"/>
</dbReference>
<reference evidence="5" key="1">
    <citation type="journal article" date="2019" name="Int. J. Syst. Evol. Microbiol.">
        <title>The Global Catalogue of Microorganisms (GCM) 10K type strain sequencing project: providing services to taxonomists for standard genome sequencing and annotation.</title>
        <authorList>
            <consortium name="The Broad Institute Genomics Platform"/>
            <consortium name="The Broad Institute Genome Sequencing Center for Infectious Disease"/>
            <person name="Wu L."/>
            <person name="Ma J."/>
        </authorList>
    </citation>
    <scope>NUCLEOTIDE SEQUENCE [LARGE SCALE GENOMIC DNA]</scope>
    <source>
        <strain evidence="5">JCM 17924</strain>
    </source>
</reference>
<dbReference type="Proteomes" id="UP001500454">
    <property type="component" value="Unassembled WGS sequence"/>
</dbReference>
<gene>
    <name evidence="4" type="ORF">GCM10023186_10130</name>
</gene>
<name>A0ABP8IVZ8_9BACT</name>
<dbReference type="Pfam" id="PF01145">
    <property type="entry name" value="Band_7"/>
    <property type="match status" value="1"/>
</dbReference>
<sequence length="388" mass="43428">MPAYFFSLPMFGLSYVKFDSMTYVMQFRNGRLVREGRGLAFFYVTMNSSIAAVPLGSNDLPFIFNETTADYQSITIQGQLTYRISQPKQLAELLDFTVNSAGIYKKNELEKLNQRLVNEAQTATSAYVHSLGLKDSVRSNKAIEEEITAGLRASAAVALLGIEVLGVNILAVRATPEMERALEAETRERMQQEADQAVYERRNFAVEQERRIKESELNTDIAVEEKRKQIDEKRSETQLQRAANERKLRELQVQSDIAVEASRAQLLEQQTANQRLAAEAQGYVTETTLRPFRDMDWRTLTALQNNPSPRLNIALAFRELAENAGKIGTLNITPDLLEGLLGEAGSTARPGQAEPTPVSPHRDSPADPSPEDPRRGNQGPNTPKNNRR</sequence>
<keyword evidence="5" id="KW-1185">Reference proteome</keyword>
<dbReference type="Gene3D" id="3.30.479.30">
    <property type="entry name" value="Band 7 domain"/>
    <property type="match status" value="1"/>
</dbReference>
<evidence type="ECO:0000256" key="1">
    <source>
        <dbReference type="ARBA" id="ARBA00004167"/>
    </source>
</evidence>
<feature type="region of interest" description="Disordered" evidence="2">
    <location>
        <begin position="342"/>
        <end position="388"/>
    </location>
</feature>
<evidence type="ECO:0000256" key="2">
    <source>
        <dbReference type="SAM" id="MobiDB-lite"/>
    </source>
</evidence>
<feature type="domain" description="Band 7" evidence="3">
    <location>
        <begin position="24"/>
        <end position="201"/>
    </location>
</feature>
<evidence type="ECO:0000259" key="3">
    <source>
        <dbReference type="Pfam" id="PF01145"/>
    </source>
</evidence>